<proteinExistence type="predicted"/>
<dbReference type="InterPro" id="IPR006073">
    <property type="entry name" value="GTP-bd"/>
</dbReference>
<feature type="compositionally biased region" description="Polar residues" evidence="3">
    <location>
        <begin position="42"/>
        <end position="52"/>
    </location>
</feature>
<dbReference type="PANTHER" id="PTHR45782:SF4">
    <property type="entry name" value="MITOCHONDRIAL RIBOSOME-ASSOCIATED GTPASE 1"/>
    <property type="match status" value="1"/>
</dbReference>
<gene>
    <name evidence="5" type="ORF">sr12080</name>
</gene>
<dbReference type="GO" id="GO:0032543">
    <property type="term" value="P:mitochondrial translation"/>
    <property type="evidence" value="ECO:0007669"/>
    <property type="project" value="TreeGrafter"/>
</dbReference>
<evidence type="ECO:0000313" key="5">
    <source>
        <dbReference type="EMBL" id="CBQ68214.1"/>
    </source>
</evidence>
<organism evidence="5 6">
    <name type="scientific">Sporisorium reilianum (strain SRZ2)</name>
    <name type="common">Maize head smut fungus</name>
    <dbReference type="NCBI Taxonomy" id="999809"/>
    <lineage>
        <taxon>Eukaryota</taxon>
        <taxon>Fungi</taxon>
        <taxon>Dikarya</taxon>
        <taxon>Basidiomycota</taxon>
        <taxon>Ustilaginomycotina</taxon>
        <taxon>Ustilaginomycetes</taxon>
        <taxon>Ustilaginales</taxon>
        <taxon>Ustilaginaceae</taxon>
        <taxon>Sporisorium</taxon>
    </lineage>
</organism>
<dbReference type="Pfam" id="PF01926">
    <property type="entry name" value="MMR_HSR1"/>
    <property type="match status" value="1"/>
</dbReference>
<evidence type="ECO:0000256" key="2">
    <source>
        <dbReference type="ARBA" id="ARBA00023134"/>
    </source>
</evidence>
<evidence type="ECO:0000256" key="1">
    <source>
        <dbReference type="ARBA" id="ARBA00022741"/>
    </source>
</evidence>
<feature type="domain" description="G" evidence="4">
    <location>
        <begin position="258"/>
        <end position="299"/>
    </location>
</feature>
<dbReference type="eggNOG" id="KOG2485">
    <property type="taxonomic scope" value="Eukaryota"/>
</dbReference>
<dbReference type="EMBL" id="FQ311430">
    <property type="protein sequence ID" value="CBQ68214.1"/>
    <property type="molecule type" value="Genomic_DNA"/>
</dbReference>
<dbReference type="SUPFAM" id="SSF52540">
    <property type="entry name" value="P-loop containing nucleoside triphosphate hydrolases"/>
    <property type="match status" value="1"/>
</dbReference>
<name>E6ZLL1_SPORE</name>
<dbReference type="Gene3D" id="3.40.50.300">
    <property type="entry name" value="P-loop containing nucleotide triphosphate hydrolases"/>
    <property type="match status" value="1"/>
</dbReference>
<reference evidence="5 6" key="1">
    <citation type="journal article" date="2010" name="Science">
        <title>Pathogenicity determinants in smut fungi revealed by genome comparison.</title>
        <authorList>
            <person name="Schirawski J."/>
            <person name="Mannhaupt G."/>
            <person name="Muench K."/>
            <person name="Brefort T."/>
            <person name="Schipper K."/>
            <person name="Doehlemann G."/>
            <person name="Di Stasio M."/>
            <person name="Roessel N."/>
            <person name="Mendoza-Mendoza A."/>
            <person name="Pester D."/>
            <person name="Mueller O."/>
            <person name="Winterberg B."/>
            <person name="Meyer E."/>
            <person name="Ghareeb H."/>
            <person name="Wollenberg T."/>
            <person name="Muensterkoetter M."/>
            <person name="Wong P."/>
            <person name="Walter M."/>
            <person name="Stukenbrock E."/>
            <person name="Gueldener U."/>
            <person name="Kahmann R."/>
        </authorList>
    </citation>
    <scope>NUCLEOTIDE SEQUENCE [LARGE SCALE GENOMIC DNA]</scope>
    <source>
        <strain evidence="6">SRZ2</strain>
    </source>
</reference>
<keyword evidence="1" id="KW-0547">Nucleotide-binding</keyword>
<sequence>MLRCLVRAAPSLTKRGTGNAIVASTSRPQQLLAPIRTFTSSIPPLNSLPTSDTPTHEPAAPAATPTSTTTPFVPRKHFPLPTTTPSWYAGHMARAIRSMPYLLARYPPPLVIEARDARLPLTSINPVFEKLLKKAPTANDGLDEVRASSATKGADASTWRSRRLIVYLKRDLIDPAVEAAVQAALREHEPHQHVLFVDTRSDADVKRVLHWVTRQARRIAGDESVAPRPVSGKAERRAKKGLSGAFRHTPTPEEGVRLLILGMPNVGKSSLLNALRRVGTGKGKAASTAPHPGHTRKLTGTVRISRAGPAKVEPEPPREGGRRSRRTPPAHDHDTHLDGGFMLSASHDSDTSTAPPTTDPAPKDPPIYVYDTPGVMVPFLGHGAHGAERGLKLAITAGIKDSLFDIQLLADYLLYRLNLRACPATLPSYVRNLPLSTADYLATCDDAHGRTNSVHELLWHVAGKAPGSLRRGNVRDLDAAAHFVLQHWRLGKLDPNTELDLNTTDEGEIRRRMREFFVRGADAEVPMSAYREAGEEGAQTEGSAEKSKTQAKKHQKAADVLARKRKLMSKGIAVGGKGGSKARRGGAAGSGGAKKRRK</sequence>
<evidence type="ECO:0000259" key="4">
    <source>
        <dbReference type="Pfam" id="PF01926"/>
    </source>
</evidence>
<feature type="region of interest" description="Disordered" evidence="3">
    <location>
        <begin position="223"/>
        <end position="249"/>
    </location>
</feature>
<dbReference type="InterPro" id="IPR027417">
    <property type="entry name" value="P-loop_NTPase"/>
</dbReference>
<dbReference type="Proteomes" id="UP000008867">
    <property type="component" value="Chromosome 1"/>
</dbReference>
<dbReference type="HOGENOM" id="CLU_031902_0_0_1"/>
<dbReference type="VEuPathDB" id="FungiDB:sr12080"/>
<feature type="region of interest" description="Disordered" evidence="3">
    <location>
        <begin position="282"/>
        <end position="367"/>
    </location>
</feature>
<feature type="compositionally biased region" description="Low complexity" evidence="3">
    <location>
        <begin position="56"/>
        <end position="71"/>
    </location>
</feature>
<accession>E6ZLL1</accession>
<evidence type="ECO:0000256" key="3">
    <source>
        <dbReference type="SAM" id="MobiDB-lite"/>
    </source>
</evidence>
<dbReference type="Gene3D" id="1.10.1580.10">
    <property type="match status" value="1"/>
</dbReference>
<dbReference type="OrthoDB" id="269151at2759"/>
<dbReference type="AlphaFoldDB" id="E6ZLL1"/>
<keyword evidence="2" id="KW-0342">GTP-binding</keyword>
<dbReference type="GO" id="GO:0005525">
    <property type="term" value="F:GTP binding"/>
    <property type="evidence" value="ECO:0007669"/>
    <property type="project" value="UniProtKB-KW"/>
</dbReference>
<protein>
    <recommendedName>
        <fullName evidence="4">G domain-containing protein</fullName>
    </recommendedName>
</protein>
<dbReference type="InterPro" id="IPR023179">
    <property type="entry name" value="GTP-bd_ortho_bundle_sf"/>
</dbReference>
<keyword evidence="6" id="KW-1185">Reference proteome</keyword>
<dbReference type="GO" id="GO:0005739">
    <property type="term" value="C:mitochondrion"/>
    <property type="evidence" value="ECO:0007669"/>
    <property type="project" value="TreeGrafter"/>
</dbReference>
<feature type="region of interest" description="Disordered" evidence="3">
    <location>
        <begin position="42"/>
        <end position="75"/>
    </location>
</feature>
<feature type="compositionally biased region" description="Basic and acidic residues" evidence="3">
    <location>
        <begin position="312"/>
        <end position="322"/>
    </location>
</feature>
<feature type="region of interest" description="Disordered" evidence="3">
    <location>
        <begin position="532"/>
        <end position="598"/>
    </location>
</feature>
<dbReference type="PANTHER" id="PTHR45782">
    <property type="entry name" value="MITOCHONDRIAL RIBOSOME-ASSOCIATED GTPASE 1"/>
    <property type="match status" value="1"/>
</dbReference>
<dbReference type="GO" id="GO:0003924">
    <property type="term" value="F:GTPase activity"/>
    <property type="evidence" value="ECO:0007669"/>
    <property type="project" value="TreeGrafter"/>
</dbReference>
<evidence type="ECO:0000313" key="6">
    <source>
        <dbReference type="Proteomes" id="UP000008867"/>
    </source>
</evidence>